<feature type="region of interest" description="Disordered" evidence="7">
    <location>
        <begin position="151"/>
        <end position="175"/>
    </location>
</feature>
<dbReference type="InterPro" id="IPR002374">
    <property type="entry name" value="cGMP_dep_kinase"/>
</dbReference>
<evidence type="ECO:0000256" key="7">
    <source>
        <dbReference type="SAM" id="MobiDB-lite"/>
    </source>
</evidence>
<dbReference type="InterPro" id="IPR014710">
    <property type="entry name" value="RmlC-like_jellyroll"/>
</dbReference>
<dbReference type="InterPro" id="IPR000595">
    <property type="entry name" value="cNMP-bd_dom"/>
</dbReference>
<keyword evidence="2" id="KW-0808">Transferase</keyword>
<accession>A0AAN9BUZ1</accession>
<protein>
    <recommendedName>
        <fullName evidence="8">Cyclic nucleotide-binding domain-containing protein</fullName>
    </recommendedName>
</protein>
<dbReference type="GO" id="GO:0005524">
    <property type="term" value="F:ATP binding"/>
    <property type="evidence" value="ECO:0007669"/>
    <property type="project" value="UniProtKB-KW"/>
</dbReference>
<dbReference type="PRINTS" id="PR00104">
    <property type="entry name" value="CGMPKINASE"/>
</dbReference>
<evidence type="ECO:0000259" key="8">
    <source>
        <dbReference type="PROSITE" id="PS50042"/>
    </source>
</evidence>
<comment type="caution">
    <text evidence="9">The sequence shown here is derived from an EMBL/GenBank/DDBJ whole genome shotgun (WGS) entry which is preliminary data.</text>
</comment>
<dbReference type="PANTHER" id="PTHR24353">
    <property type="entry name" value="CYCLIC NUCLEOTIDE-DEPENDENT PROTEIN KINASE"/>
    <property type="match status" value="1"/>
</dbReference>
<dbReference type="FunFam" id="2.60.120.10:FF:000072">
    <property type="entry name" value="cGMP-dependent protein kinase"/>
    <property type="match status" value="1"/>
</dbReference>
<sequence length="478" mass="53226">MPPPPIRTTSTASKPGSVAPSSLKPGTTSGKVGQAVGTCIPQGGHRISRMGNGASSSAHVTIDGETYDMAKLKVLIPDLQKQVADKTMRISQMNSELVEKDRQLKERDEDIKRLKAEVDKLKSVLELKVTDAALPGRPDILSTITEDSQFLGVPSDNRTKRQGVSAESPSSNQNAIELKHVDKDFRSKQLIKDAVLDNDFLKNLDSTQIREIVDCMYEKAVKKGNFIIKEGEPGQHVYVAADGEFEVQKEDKVLGKMHTGRAFGELAILYNCTRTASVKAITDVKVWVLDRQMFQAIMMKTGLQRREENIRFLKSVSMLRDLPSDKLAKVADVLEIDFFHEGEFIIREGCTGDTFFLINKGEVKVTQTVVGHNEPQEIRKLKRGDIFGEKALLGEDRRTASCIAQPPGVECLTIDRESFNQLIGDINELRNKDYGDKARGAQRLSQLTPGFSSTTVDRWFQVLPLFFNVCCFWGVFVC</sequence>
<keyword evidence="6" id="KW-0175">Coiled coil</keyword>
<organism evidence="9 10">
    <name type="scientific">Littorina saxatilis</name>
    <dbReference type="NCBI Taxonomy" id="31220"/>
    <lineage>
        <taxon>Eukaryota</taxon>
        <taxon>Metazoa</taxon>
        <taxon>Spiralia</taxon>
        <taxon>Lophotrochozoa</taxon>
        <taxon>Mollusca</taxon>
        <taxon>Gastropoda</taxon>
        <taxon>Caenogastropoda</taxon>
        <taxon>Littorinimorpha</taxon>
        <taxon>Littorinoidea</taxon>
        <taxon>Littorinidae</taxon>
        <taxon>Littorina</taxon>
    </lineage>
</organism>
<evidence type="ECO:0000256" key="4">
    <source>
        <dbReference type="ARBA" id="ARBA00022777"/>
    </source>
</evidence>
<evidence type="ECO:0000256" key="1">
    <source>
        <dbReference type="ARBA" id="ARBA00022527"/>
    </source>
</evidence>
<feature type="domain" description="Cyclic nucleotide-binding" evidence="8">
    <location>
        <begin position="318"/>
        <end position="440"/>
    </location>
</feature>
<dbReference type="EMBL" id="JBAMIC010000002">
    <property type="protein sequence ID" value="KAK7111795.1"/>
    <property type="molecule type" value="Genomic_DNA"/>
</dbReference>
<dbReference type="SMART" id="SM00100">
    <property type="entry name" value="cNMP"/>
    <property type="match status" value="2"/>
</dbReference>
<feature type="region of interest" description="Disordered" evidence="7">
    <location>
        <begin position="1"/>
        <end position="36"/>
    </location>
</feature>
<keyword evidence="10" id="KW-1185">Reference proteome</keyword>
<name>A0AAN9BUZ1_9CAEN</name>
<keyword evidence="5" id="KW-0067">ATP-binding</keyword>
<dbReference type="CDD" id="cd00038">
    <property type="entry name" value="CAP_ED"/>
    <property type="match status" value="2"/>
</dbReference>
<dbReference type="PROSITE" id="PS50042">
    <property type="entry name" value="CNMP_BINDING_3"/>
    <property type="match status" value="2"/>
</dbReference>
<evidence type="ECO:0000256" key="2">
    <source>
        <dbReference type="ARBA" id="ARBA00022679"/>
    </source>
</evidence>
<reference evidence="9 10" key="1">
    <citation type="submission" date="2024-02" db="EMBL/GenBank/DDBJ databases">
        <title>Chromosome-scale genome assembly of the rough periwinkle Littorina saxatilis.</title>
        <authorList>
            <person name="De Jode A."/>
            <person name="Faria R."/>
            <person name="Formenti G."/>
            <person name="Sims Y."/>
            <person name="Smith T.P."/>
            <person name="Tracey A."/>
            <person name="Wood J.M.D."/>
            <person name="Zagrodzka Z.B."/>
            <person name="Johannesson K."/>
            <person name="Butlin R.K."/>
            <person name="Leder E.H."/>
        </authorList>
    </citation>
    <scope>NUCLEOTIDE SEQUENCE [LARGE SCALE GENOMIC DNA]</scope>
    <source>
        <strain evidence="9">Snail1</strain>
        <tissue evidence="9">Muscle</tissue>
    </source>
</reference>
<dbReference type="PANTHER" id="PTHR24353:SF147">
    <property type="entry name" value="CGMP-DEPENDENT SERINE_THREONIN PROTEIN KINASE-RELATED"/>
    <property type="match status" value="1"/>
</dbReference>
<evidence type="ECO:0000313" key="9">
    <source>
        <dbReference type="EMBL" id="KAK7111795.1"/>
    </source>
</evidence>
<keyword evidence="4" id="KW-0418">Kinase</keyword>
<dbReference type="PROSITE" id="PS00889">
    <property type="entry name" value="CNMP_BINDING_2"/>
    <property type="match status" value="1"/>
</dbReference>
<dbReference type="Proteomes" id="UP001374579">
    <property type="component" value="Unassembled WGS sequence"/>
</dbReference>
<dbReference type="GO" id="GO:0005737">
    <property type="term" value="C:cytoplasm"/>
    <property type="evidence" value="ECO:0007669"/>
    <property type="project" value="UniProtKB-ARBA"/>
</dbReference>
<dbReference type="GO" id="GO:0004692">
    <property type="term" value="F:cGMP-dependent protein kinase activity"/>
    <property type="evidence" value="ECO:0007669"/>
    <property type="project" value="InterPro"/>
</dbReference>
<feature type="compositionally biased region" description="Polar residues" evidence="7">
    <location>
        <begin position="165"/>
        <end position="175"/>
    </location>
</feature>
<proteinExistence type="predicted"/>
<dbReference type="Gene3D" id="2.60.120.10">
    <property type="entry name" value="Jelly Rolls"/>
    <property type="match status" value="2"/>
</dbReference>
<keyword evidence="3" id="KW-0547">Nucleotide-binding</keyword>
<gene>
    <name evidence="9" type="ORF">V1264_011370</name>
</gene>
<evidence type="ECO:0000256" key="6">
    <source>
        <dbReference type="SAM" id="Coils"/>
    </source>
</evidence>
<evidence type="ECO:0000256" key="5">
    <source>
        <dbReference type="ARBA" id="ARBA00022840"/>
    </source>
</evidence>
<dbReference type="InterPro" id="IPR018490">
    <property type="entry name" value="cNMP-bd_dom_sf"/>
</dbReference>
<evidence type="ECO:0000256" key="3">
    <source>
        <dbReference type="ARBA" id="ARBA00022741"/>
    </source>
</evidence>
<feature type="coiled-coil region" evidence="6">
    <location>
        <begin position="97"/>
        <end position="131"/>
    </location>
</feature>
<dbReference type="InterPro" id="IPR018488">
    <property type="entry name" value="cNMP-bd_CS"/>
</dbReference>
<dbReference type="SUPFAM" id="SSF51206">
    <property type="entry name" value="cAMP-binding domain-like"/>
    <property type="match status" value="2"/>
</dbReference>
<dbReference type="Pfam" id="PF00027">
    <property type="entry name" value="cNMP_binding"/>
    <property type="match status" value="2"/>
</dbReference>
<dbReference type="FunFam" id="2.60.120.10:FF:000064">
    <property type="entry name" value="cGMP-dependent protein kinase, isozyme"/>
    <property type="match status" value="1"/>
</dbReference>
<feature type="domain" description="Cyclic nucleotide-binding" evidence="8">
    <location>
        <begin position="200"/>
        <end position="315"/>
    </location>
</feature>
<keyword evidence="1" id="KW-0723">Serine/threonine-protein kinase</keyword>
<evidence type="ECO:0000313" key="10">
    <source>
        <dbReference type="Proteomes" id="UP001374579"/>
    </source>
</evidence>
<dbReference type="AlphaFoldDB" id="A0AAN9BUZ1"/>